<protein>
    <recommendedName>
        <fullName evidence="4">Alpha/beta hydrolase</fullName>
    </recommendedName>
</protein>
<keyword evidence="1" id="KW-0732">Signal</keyword>
<organism evidence="2 3">
    <name type="scientific">Deinococcus xinjiangensis</name>
    <dbReference type="NCBI Taxonomy" id="457454"/>
    <lineage>
        <taxon>Bacteria</taxon>
        <taxon>Thermotogati</taxon>
        <taxon>Deinococcota</taxon>
        <taxon>Deinococci</taxon>
        <taxon>Deinococcales</taxon>
        <taxon>Deinococcaceae</taxon>
        <taxon>Deinococcus</taxon>
    </lineage>
</organism>
<dbReference type="Gene3D" id="3.40.50.1820">
    <property type="entry name" value="alpha/beta hydrolase"/>
    <property type="match status" value="1"/>
</dbReference>
<evidence type="ECO:0000256" key="1">
    <source>
        <dbReference type="SAM" id="SignalP"/>
    </source>
</evidence>
<dbReference type="SUPFAM" id="SSF53474">
    <property type="entry name" value="alpha/beta-Hydrolases"/>
    <property type="match status" value="1"/>
</dbReference>
<comment type="caution">
    <text evidence="2">The sequence shown here is derived from an EMBL/GenBank/DDBJ whole genome shotgun (WGS) entry which is preliminary data.</text>
</comment>
<keyword evidence="3" id="KW-1185">Reference proteome</keyword>
<evidence type="ECO:0008006" key="4">
    <source>
        <dbReference type="Google" id="ProtNLM"/>
    </source>
</evidence>
<dbReference type="Proteomes" id="UP001458946">
    <property type="component" value="Unassembled WGS sequence"/>
</dbReference>
<name>A0ABP9VC92_9DEIO</name>
<sequence>MIKKLALTSFFLGLSLGAAQTSTSDQTLQNVPAVRVVRPSVQTPNTPANLNASITVRYGPQSGGKPRAVLLLMPGYLGGAGSFDRLARQIVALRPDWAVWAVDRRANLLEPQSTLGTASPSYLAQIVQKGMPPLPAAGLGYMQNWGLDTTLRDWRTAVQEAAQLTPNVFIGGHSLGAALSGLYAAYDFDGQRGYDDVRGLVMLDGFPGLMSGNPVPMREYNGGTNNVIGSVTGRNDLKNTPYVNTFYFGPTLASRAAAQARLAAQHPYATAPAQGFLGWPATNLAAAMTTISQRYARIPFLAVTAGRATNAKETPSLLPRLIGGRDTQSLVGPQDPQQPIGWQLDSSALTNPFDFVRRFWNPLSDATEWYFPWRLVLDVAAARTDTRGTPYENILPVWHSAAVTLPVLGIAASEGVTNENDYRRYASAHLQNLTTHTLKEAAHLDMTFASGDQVARWIVDWLGQNLAR</sequence>
<accession>A0ABP9VC92</accession>
<dbReference type="EMBL" id="BAABRN010000031">
    <property type="protein sequence ID" value="GAA5502864.1"/>
    <property type="molecule type" value="Genomic_DNA"/>
</dbReference>
<evidence type="ECO:0000313" key="2">
    <source>
        <dbReference type="EMBL" id="GAA5502864.1"/>
    </source>
</evidence>
<proteinExistence type="predicted"/>
<feature type="chain" id="PRO_5045596073" description="Alpha/beta hydrolase" evidence="1">
    <location>
        <begin position="19"/>
        <end position="468"/>
    </location>
</feature>
<feature type="signal peptide" evidence="1">
    <location>
        <begin position="1"/>
        <end position="18"/>
    </location>
</feature>
<gene>
    <name evidence="2" type="ORF">Dxin01_02611</name>
</gene>
<evidence type="ECO:0000313" key="3">
    <source>
        <dbReference type="Proteomes" id="UP001458946"/>
    </source>
</evidence>
<dbReference type="RefSeq" id="WP_353542836.1">
    <property type="nucleotide sequence ID" value="NZ_BAABRN010000031.1"/>
</dbReference>
<dbReference type="InterPro" id="IPR029058">
    <property type="entry name" value="AB_hydrolase_fold"/>
</dbReference>
<reference evidence="2 3" key="1">
    <citation type="submission" date="2024-02" db="EMBL/GenBank/DDBJ databases">
        <title>Deinococcus xinjiangensis NBRC 107630.</title>
        <authorList>
            <person name="Ichikawa N."/>
            <person name="Katano-Makiyama Y."/>
            <person name="Hidaka K."/>
        </authorList>
    </citation>
    <scope>NUCLEOTIDE SEQUENCE [LARGE SCALE GENOMIC DNA]</scope>
    <source>
        <strain evidence="2 3">NBRC 107630</strain>
    </source>
</reference>